<keyword evidence="7" id="KW-0456">Lyase</keyword>
<gene>
    <name evidence="7" type="ORF">SAMN05444851_1056</name>
</gene>
<dbReference type="Pfam" id="PF01063">
    <property type="entry name" value="Aminotran_4"/>
    <property type="match status" value="1"/>
</dbReference>
<dbReference type="InterPro" id="IPR001544">
    <property type="entry name" value="Aminotrans_IV"/>
</dbReference>
<dbReference type="NCBIfam" id="NF005731">
    <property type="entry name" value="PRK07546.1-5"/>
    <property type="match status" value="1"/>
</dbReference>
<evidence type="ECO:0000256" key="3">
    <source>
        <dbReference type="ARBA" id="ARBA00014472"/>
    </source>
</evidence>
<dbReference type="InterPro" id="IPR036038">
    <property type="entry name" value="Aminotransferase-like"/>
</dbReference>
<dbReference type="AlphaFoldDB" id="A0A1I0NSG9"/>
<dbReference type="STRING" id="1173584.SAMN05444851_1056"/>
<protein>
    <recommendedName>
        <fullName evidence="3">Probable branched-chain-amino-acid aminotransferase</fullName>
    </recommendedName>
</protein>
<accession>A0A1I0NSG9</accession>
<dbReference type="GO" id="GO:0016829">
    <property type="term" value="F:lyase activity"/>
    <property type="evidence" value="ECO:0007669"/>
    <property type="project" value="UniProtKB-KW"/>
</dbReference>
<keyword evidence="8" id="KW-1185">Reference proteome</keyword>
<dbReference type="InterPro" id="IPR043132">
    <property type="entry name" value="BCAT-like_C"/>
</dbReference>
<dbReference type="Gene3D" id="3.20.10.10">
    <property type="entry name" value="D-amino Acid Aminotransferase, subunit A, domain 2"/>
    <property type="match status" value="1"/>
</dbReference>
<evidence type="ECO:0000256" key="2">
    <source>
        <dbReference type="ARBA" id="ARBA00009320"/>
    </source>
</evidence>
<dbReference type="NCBIfam" id="NF005729">
    <property type="entry name" value="PRK07546.1-3"/>
    <property type="match status" value="1"/>
</dbReference>
<evidence type="ECO:0000256" key="5">
    <source>
        <dbReference type="RuleBase" id="RU004106"/>
    </source>
</evidence>
<evidence type="ECO:0000313" key="7">
    <source>
        <dbReference type="EMBL" id="SEW04491.1"/>
    </source>
</evidence>
<reference evidence="7 8" key="1">
    <citation type="submission" date="2016-10" db="EMBL/GenBank/DDBJ databases">
        <authorList>
            <person name="de Groot N.N."/>
        </authorList>
    </citation>
    <scope>NUCLEOTIDE SEQUENCE [LARGE SCALE GENOMIC DNA]</scope>
    <source>
        <strain evidence="7 8">DSM 29439</strain>
    </source>
</reference>
<dbReference type="Gene3D" id="3.30.470.10">
    <property type="match status" value="1"/>
</dbReference>
<sequence length="212" mass="23479">MESPFRDAIDDDTRLIETMLWTPEGGIRMRDRHLARLARSAARLGFPVSDPTFLLNAFGAEGPRRLRLTMDRHGALDLVSGPYQPLPTGTVWTLQISAVKLNSADPWLSVKSTRRALYDMTRAALPDGVNEVIFLNECNEFCEGAITNLFADFGQGLVTPPLCCGLLPGILREEMLEIGHAREQMISIDELRQAKALYVGNSLRGLIAARLT</sequence>
<dbReference type="InterPro" id="IPR018300">
    <property type="entry name" value="Aminotrans_IV_CS"/>
</dbReference>
<name>A0A1I0NSG9_9RHOB</name>
<organism evidence="7 8">
    <name type="scientific">Aliiroseovarius sediminilitoris</name>
    <dbReference type="NCBI Taxonomy" id="1173584"/>
    <lineage>
        <taxon>Bacteria</taxon>
        <taxon>Pseudomonadati</taxon>
        <taxon>Pseudomonadota</taxon>
        <taxon>Alphaproteobacteria</taxon>
        <taxon>Rhodobacterales</taxon>
        <taxon>Paracoccaceae</taxon>
        <taxon>Aliiroseovarius</taxon>
    </lineage>
</organism>
<comment type="similarity">
    <text evidence="2 5">Belongs to the class-IV pyridoxal-phosphate-dependent aminotransferase family.</text>
</comment>
<dbReference type="OrthoDB" id="9809239at2"/>
<dbReference type="EMBL" id="FOJB01000001">
    <property type="protein sequence ID" value="SEW04491.1"/>
    <property type="molecule type" value="Genomic_DNA"/>
</dbReference>
<keyword evidence="4 6" id="KW-0663">Pyridoxal phosphate</keyword>
<dbReference type="Proteomes" id="UP000199650">
    <property type="component" value="Unassembled WGS sequence"/>
</dbReference>
<dbReference type="PROSITE" id="PS00770">
    <property type="entry name" value="AA_TRANSFER_CLASS_4"/>
    <property type="match status" value="1"/>
</dbReference>
<comment type="cofactor">
    <cofactor evidence="1 6">
        <name>pyridoxal 5'-phosphate</name>
        <dbReference type="ChEBI" id="CHEBI:597326"/>
    </cofactor>
</comment>
<evidence type="ECO:0000256" key="6">
    <source>
        <dbReference type="RuleBase" id="RU004516"/>
    </source>
</evidence>
<dbReference type="SUPFAM" id="SSF56752">
    <property type="entry name" value="D-aminoacid aminotransferase-like PLP-dependent enzymes"/>
    <property type="match status" value="1"/>
</dbReference>
<evidence type="ECO:0000313" key="8">
    <source>
        <dbReference type="Proteomes" id="UP000199650"/>
    </source>
</evidence>
<evidence type="ECO:0000256" key="1">
    <source>
        <dbReference type="ARBA" id="ARBA00001933"/>
    </source>
</evidence>
<evidence type="ECO:0000256" key="4">
    <source>
        <dbReference type="ARBA" id="ARBA00022898"/>
    </source>
</evidence>
<proteinExistence type="inferred from homology"/>
<dbReference type="InterPro" id="IPR043131">
    <property type="entry name" value="BCAT-like_N"/>
</dbReference>